<dbReference type="RefSeq" id="WP_104714752.1">
    <property type="nucleotide sequence ID" value="NZ_PTRA01000003.1"/>
</dbReference>
<keyword evidence="3" id="KW-1185">Reference proteome</keyword>
<dbReference type="Pfam" id="PF00027">
    <property type="entry name" value="cNMP_binding"/>
    <property type="match status" value="1"/>
</dbReference>
<evidence type="ECO:0000313" key="3">
    <source>
        <dbReference type="Proteomes" id="UP000239590"/>
    </source>
</evidence>
<dbReference type="InterPro" id="IPR014710">
    <property type="entry name" value="RmlC-like_jellyroll"/>
</dbReference>
<accession>A0A2S7III9</accession>
<dbReference type="InterPro" id="IPR000595">
    <property type="entry name" value="cNMP-bd_dom"/>
</dbReference>
<dbReference type="OrthoDB" id="680421at2"/>
<evidence type="ECO:0000259" key="1">
    <source>
        <dbReference type="PROSITE" id="PS50042"/>
    </source>
</evidence>
<organism evidence="2 3">
    <name type="scientific">Siphonobacter curvatus</name>
    <dbReference type="NCBI Taxonomy" id="2094562"/>
    <lineage>
        <taxon>Bacteria</taxon>
        <taxon>Pseudomonadati</taxon>
        <taxon>Bacteroidota</taxon>
        <taxon>Cytophagia</taxon>
        <taxon>Cytophagales</taxon>
        <taxon>Cytophagaceae</taxon>
        <taxon>Siphonobacter</taxon>
    </lineage>
</organism>
<dbReference type="SUPFAM" id="SSF51206">
    <property type="entry name" value="cAMP-binding domain-like"/>
    <property type="match status" value="1"/>
</dbReference>
<dbReference type="EMBL" id="PTRA01000003">
    <property type="protein sequence ID" value="PQA56208.1"/>
    <property type="molecule type" value="Genomic_DNA"/>
</dbReference>
<gene>
    <name evidence="2" type="ORF">C5O19_17830</name>
</gene>
<dbReference type="PROSITE" id="PS50042">
    <property type="entry name" value="CNMP_BINDING_3"/>
    <property type="match status" value="1"/>
</dbReference>
<dbReference type="InterPro" id="IPR018490">
    <property type="entry name" value="cNMP-bd_dom_sf"/>
</dbReference>
<evidence type="ECO:0000313" key="2">
    <source>
        <dbReference type="EMBL" id="PQA56208.1"/>
    </source>
</evidence>
<sequence>MQSFEAYVSQLTPDLPDAERQAIAQITHRQTFAKRTLLLRAGEVCTHFHYIERGLGRVFYYRNDQEITAWFGFEGQIISAIDSFFTGQVSEYWIEMLEDSQICSISNTHIEWLFAQHPATERLGRLMITENYLRLDERMKLFAFHTAEERYALLLEQFPAILQRVPLHLIASYLGITQVTLSRIRASYRP</sequence>
<proteinExistence type="predicted"/>
<dbReference type="AlphaFoldDB" id="A0A2S7III9"/>
<dbReference type="Gene3D" id="2.60.120.10">
    <property type="entry name" value="Jelly Rolls"/>
    <property type="match status" value="1"/>
</dbReference>
<reference evidence="3" key="1">
    <citation type="submission" date="2018-02" db="EMBL/GenBank/DDBJ databases">
        <title>Genome sequencing of Solimonas sp. HR-BB.</title>
        <authorList>
            <person name="Lee Y."/>
            <person name="Jeon C.O."/>
        </authorList>
    </citation>
    <scope>NUCLEOTIDE SEQUENCE [LARGE SCALE GENOMIC DNA]</scope>
    <source>
        <strain evidence="3">HR-U</strain>
    </source>
</reference>
<name>A0A2S7III9_9BACT</name>
<comment type="caution">
    <text evidence="2">The sequence shown here is derived from an EMBL/GenBank/DDBJ whole genome shotgun (WGS) entry which is preliminary data.</text>
</comment>
<dbReference type="CDD" id="cd00038">
    <property type="entry name" value="CAP_ED"/>
    <property type="match status" value="1"/>
</dbReference>
<feature type="domain" description="Cyclic nucleotide-binding" evidence="1">
    <location>
        <begin position="11"/>
        <end position="66"/>
    </location>
</feature>
<protein>
    <recommendedName>
        <fullName evidence="1">Cyclic nucleotide-binding domain-containing protein</fullName>
    </recommendedName>
</protein>
<dbReference type="Proteomes" id="UP000239590">
    <property type="component" value="Unassembled WGS sequence"/>
</dbReference>